<name>A0A5C4S166_CHLTI</name>
<comment type="caution">
    <text evidence="1">The sequence shown here is derived from an EMBL/GenBank/DDBJ whole genome shotgun (WGS) entry which is preliminary data.</text>
</comment>
<dbReference type="Proteomes" id="UP000308271">
    <property type="component" value="Unassembled WGS sequence"/>
</dbReference>
<evidence type="ECO:0000313" key="2">
    <source>
        <dbReference type="Proteomes" id="UP000308271"/>
    </source>
</evidence>
<dbReference type="AlphaFoldDB" id="A0A5C4S166"/>
<organism evidence="1 2">
    <name type="scientific">Chlorobaculum thiosulfatiphilum</name>
    <name type="common">Chlorobium limicola f.sp. thiosulfatophilum</name>
    <dbReference type="NCBI Taxonomy" id="115852"/>
    <lineage>
        <taxon>Bacteria</taxon>
        <taxon>Pseudomonadati</taxon>
        <taxon>Chlorobiota</taxon>
        <taxon>Chlorobiia</taxon>
        <taxon>Chlorobiales</taxon>
        <taxon>Chlorobiaceae</taxon>
        <taxon>Chlorobaculum</taxon>
    </lineage>
</organism>
<dbReference type="OrthoDB" id="122670at2"/>
<accession>A0A5C4S166</accession>
<dbReference type="EMBL" id="VDCH01000031">
    <property type="protein sequence ID" value="TNJ37164.1"/>
    <property type="molecule type" value="Genomic_DNA"/>
</dbReference>
<dbReference type="Pfam" id="PF13711">
    <property type="entry name" value="DUF4160"/>
    <property type="match status" value="1"/>
</dbReference>
<reference evidence="1 2" key="1">
    <citation type="submission" date="2019-05" db="EMBL/GenBank/DDBJ databases">
        <title>Draft Whole-Genome sequence of the green sulfur bacterium Chlorobaculum thiosulfatiphilum DSM 249.</title>
        <authorList>
            <person name="Meyer T.E."/>
            <person name="Kyndt J.A."/>
        </authorList>
    </citation>
    <scope>NUCLEOTIDE SEQUENCE [LARGE SCALE GENOMIC DNA]</scope>
    <source>
        <strain evidence="1 2">DSM 249</strain>
    </source>
</reference>
<sequence length="78" mass="9418">MPTVYKSGPYRFFFYAGDRNEPYHIHVERDDKLAKFWLDPIRLQNSGGFSRFELKEIRGIIENQQESFMEAWNEYFGC</sequence>
<protein>
    <submittedName>
        <fullName evidence="1">DUF4160 domain-containing protein</fullName>
    </submittedName>
</protein>
<gene>
    <name evidence="1" type="ORF">FGF66_10920</name>
</gene>
<dbReference type="InterPro" id="IPR025427">
    <property type="entry name" value="DUF4160"/>
</dbReference>
<proteinExistence type="predicted"/>
<keyword evidence="2" id="KW-1185">Reference proteome</keyword>
<dbReference type="RefSeq" id="WP_139457673.1">
    <property type="nucleotide sequence ID" value="NZ_VDCH01000031.1"/>
</dbReference>
<evidence type="ECO:0000313" key="1">
    <source>
        <dbReference type="EMBL" id="TNJ37164.1"/>
    </source>
</evidence>